<dbReference type="Gene3D" id="3.30.60.90">
    <property type="match status" value="1"/>
</dbReference>
<comment type="caution">
    <text evidence="8">The sequence shown here is derived from an EMBL/GenBank/DDBJ whole genome shotgun (WGS) entry which is preliminary data.</text>
</comment>
<evidence type="ECO:0000256" key="5">
    <source>
        <dbReference type="SAM" id="MobiDB-lite"/>
    </source>
</evidence>
<dbReference type="EMBL" id="JAPMOS010000025">
    <property type="protein sequence ID" value="KAJ4458842.1"/>
    <property type="molecule type" value="Genomic_DNA"/>
</dbReference>
<proteinExistence type="predicted"/>
<feature type="region of interest" description="Disordered" evidence="5">
    <location>
        <begin position="394"/>
        <end position="498"/>
    </location>
</feature>
<evidence type="ECO:0000256" key="4">
    <source>
        <dbReference type="PROSITE-ProRule" id="PRU00228"/>
    </source>
</evidence>
<keyword evidence="3" id="KW-0862">Zinc</keyword>
<evidence type="ECO:0000313" key="8">
    <source>
        <dbReference type="EMBL" id="KAJ4458842.1"/>
    </source>
</evidence>
<dbReference type="PROSITE" id="PS51745">
    <property type="entry name" value="PB1"/>
    <property type="match status" value="1"/>
</dbReference>
<dbReference type="InterPro" id="IPR043145">
    <property type="entry name" value="Znf_ZZ_sf"/>
</dbReference>
<dbReference type="Gene3D" id="1.10.8.10">
    <property type="entry name" value="DNA helicase RuvA subunit, C-terminal domain"/>
    <property type="match status" value="1"/>
</dbReference>
<keyword evidence="1" id="KW-0479">Metal-binding</keyword>
<dbReference type="PANTHER" id="PTHR15090">
    <property type="entry name" value="SEQUESTOSOME 1-RELATED"/>
    <property type="match status" value="1"/>
</dbReference>
<dbReference type="SMART" id="SM00291">
    <property type="entry name" value="ZnF_ZZ"/>
    <property type="match status" value="1"/>
</dbReference>
<dbReference type="InterPro" id="IPR000270">
    <property type="entry name" value="PB1_dom"/>
</dbReference>
<name>A0ABQ8UK99_9EUKA</name>
<evidence type="ECO:0000256" key="1">
    <source>
        <dbReference type="ARBA" id="ARBA00022723"/>
    </source>
</evidence>
<dbReference type="Pfam" id="PF00564">
    <property type="entry name" value="PB1"/>
    <property type="match status" value="1"/>
</dbReference>
<evidence type="ECO:0000313" key="9">
    <source>
        <dbReference type="Proteomes" id="UP001141327"/>
    </source>
</evidence>
<dbReference type="SUPFAM" id="SSF54277">
    <property type="entry name" value="CAD &amp; PB1 domains"/>
    <property type="match status" value="1"/>
</dbReference>
<dbReference type="CDD" id="cd05992">
    <property type="entry name" value="PB1"/>
    <property type="match status" value="1"/>
</dbReference>
<dbReference type="Proteomes" id="UP001141327">
    <property type="component" value="Unassembled WGS sequence"/>
</dbReference>
<evidence type="ECO:0000256" key="3">
    <source>
        <dbReference type="ARBA" id="ARBA00022833"/>
    </source>
</evidence>
<dbReference type="InterPro" id="IPR052260">
    <property type="entry name" value="Autophagy_Rcpt_SigReg"/>
</dbReference>
<keyword evidence="9" id="KW-1185">Reference proteome</keyword>
<keyword evidence="2 4" id="KW-0863">Zinc-finger</keyword>
<feature type="compositionally biased region" description="Low complexity" evidence="5">
    <location>
        <begin position="394"/>
        <end position="468"/>
    </location>
</feature>
<dbReference type="Gene3D" id="3.10.20.90">
    <property type="entry name" value="Phosphatidylinositol 3-kinase Catalytic Subunit, Chain A, domain 1"/>
    <property type="match status" value="1"/>
</dbReference>
<feature type="region of interest" description="Disordered" evidence="5">
    <location>
        <begin position="504"/>
        <end position="523"/>
    </location>
</feature>
<feature type="domain" description="PB1" evidence="7">
    <location>
        <begin position="14"/>
        <end position="96"/>
    </location>
</feature>
<organism evidence="8 9">
    <name type="scientific">Paratrimastix pyriformis</name>
    <dbReference type="NCBI Taxonomy" id="342808"/>
    <lineage>
        <taxon>Eukaryota</taxon>
        <taxon>Metamonada</taxon>
        <taxon>Preaxostyla</taxon>
        <taxon>Paratrimastigidae</taxon>
        <taxon>Paratrimastix</taxon>
    </lineage>
</organism>
<reference evidence="8" key="1">
    <citation type="journal article" date="2022" name="bioRxiv">
        <title>Genomics of Preaxostyla Flagellates Illuminates Evolutionary Transitions and the Path Towards Mitochondrial Loss.</title>
        <authorList>
            <person name="Novak L.V.F."/>
            <person name="Treitli S.C."/>
            <person name="Pyrih J."/>
            <person name="Halakuc P."/>
            <person name="Pipaliya S.V."/>
            <person name="Vacek V."/>
            <person name="Brzon O."/>
            <person name="Soukal P."/>
            <person name="Eme L."/>
            <person name="Dacks J.B."/>
            <person name="Karnkowska A."/>
            <person name="Elias M."/>
            <person name="Hampl V."/>
        </authorList>
    </citation>
    <scope>NUCLEOTIDE SEQUENCE</scope>
    <source>
        <strain evidence="8">RCP-MX</strain>
    </source>
</reference>
<dbReference type="InterPro" id="IPR000433">
    <property type="entry name" value="Znf_ZZ"/>
</dbReference>
<dbReference type="CDD" id="cd02340">
    <property type="entry name" value="ZZ_NBR1_like"/>
    <property type="match status" value="1"/>
</dbReference>
<protein>
    <recommendedName>
        <fullName evidence="10">ZZ-type domain-containing protein</fullName>
    </recommendedName>
</protein>
<dbReference type="PROSITE" id="PS50135">
    <property type="entry name" value="ZF_ZZ_2"/>
    <property type="match status" value="1"/>
</dbReference>
<evidence type="ECO:0000259" key="7">
    <source>
        <dbReference type="PROSITE" id="PS51745"/>
    </source>
</evidence>
<dbReference type="InterPro" id="IPR009060">
    <property type="entry name" value="UBA-like_sf"/>
</dbReference>
<dbReference type="SUPFAM" id="SSF46934">
    <property type="entry name" value="UBA-like"/>
    <property type="match status" value="1"/>
</dbReference>
<evidence type="ECO:0000259" key="6">
    <source>
        <dbReference type="PROSITE" id="PS50135"/>
    </source>
</evidence>
<feature type="domain" description="ZZ-type" evidence="6">
    <location>
        <begin position="119"/>
        <end position="170"/>
    </location>
</feature>
<feature type="compositionally biased region" description="Gly residues" evidence="5">
    <location>
        <begin position="507"/>
        <end position="520"/>
    </location>
</feature>
<gene>
    <name evidence="8" type="ORF">PAPYR_5369</name>
</gene>
<dbReference type="SMART" id="SM00666">
    <property type="entry name" value="PB1"/>
    <property type="match status" value="1"/>
</dbReference>
<dbReference type="InterPro" id="IPR053793">
    <property type="entry name" value="PB1-like"/>
</dbReference>
<evidence type="ECO:0008006" key="10">
    <source>
        <dbReference type="Google" id="ProtNLM"/>
    </source>
</evidence>
<evidence type="ECO:0000256" key="2">
    <source>
        <dbReference type="ARBA" id="ARBA00022771"/>
    </source>
</evidence>
<accession>A0ABQ8UK99</accession>
<dbReference type="Pfam" id="PF00569">
    <property type="entry name" value="ZZ"/>
    <property type="match status" value="1"/>
</dbReference>
<dbReference type="SUPFAM" id="SSF57850">
    <property type="entry name" value="RING/U-box"/>
    <property type="match status" value="1"/>
</dbReference>
<sequence>MVTPDPSPETPKTILTIKAQFEGDTRRFIIPGFLDWPEFEATLREVYGTPADQPLQICFQDEDQDWCTIASEREMRYAFNLAYQNNHLLRLRLTRRMPPPHSSPVSEIREPDLPDGPIHSGIVCAVCQRPISGIRFKCLSCSNTDLCQACEKKGVHNRRHMLVKIIKPLAADERVVSVEPSQQRYSSAALASPPCDPLAFENLLMSVGTLPNAQEIFQGLQHDPHYNLFLAGFPALWQIWERYKTFHDQTAAPPHPLPILSVFVGPDATRMPSYLEQLAPYPLLSRAIVFVKVMHPDAEKLVPLLMGLCSPDDLLYVDQLLGHAHPLVLFNALRASNLLPAGITNYFMGMSTQLPNIDELSGLFHRCLDYARAIFPPETLAAAAASGVHASPVPVHAAPDPAPSGAAPSSGASSSSSSGASSSSSSSSSSASSSTVSSAGSTTSSASSAAIPVPAASAASPAPRSAIPPAGPATGPLSSQQQQQQRPDSGSLPPAAGALHRAPLAGLGQGADPGFPGGLTLGTSLGASPELPSSFAQLFGDPNSPLAGLLQTVSSVFGSPPAAASGPSVPEQELEEKCALLVRMGFADADRNRRVLLARNGVLNVVLEDLRGQEPTSREVSETPDEKDRPAEISVFRFRAEEDVRGWGRWQQIGFDRPFGQLVELRLRLPEHQNSRPILRTRYINHQMKTNET</sequence>